<reference evidence="2 3" key="1">
    <citation type="journal article" date="2016" name="Sci. Rep.">
        <title>The genome sequence of the outbreeding globe artichoke constructed de novo incorporating a phase-aware low-pass sequencing strategy of F1 progeny.</title>
        <authorList>
            <person name="Scaglione D."/>
            <person name="Reyes-Chin-Wo S."/>
            <person name="Acquadro A."/>
            <person name="Froenicke L."/>
            <person name="Portis E."/>
            <person name="Beitel C."/>
            <person name="Tirone M."/>
            <person name="Mauro R."/>
            <person name="Lo Monaco A."/>
            <person name="Mauromicale G."/>
            <person name="Faccioli P."/>
            <person name="Cattivelli L."/>
            <person name="Rieseberg L."/>
            <person name="Michelmore R."/>
            <person name="Lanteri S."/>
        </authorList>
    </citation>
    <scope>NUCLEOTIDE SEQUENCE [LARGE SCALE GENOMIC DNA]</scope>
    <source>
        <strain evidence="2">2C</strain>
    </source>
</reference>
<dbReference type="InterPro" id="IPR017451">
    <property type="entry name" value="F-box-assoc_interact_dom"/>
</dbReference>
<dbReference type="PANTHER" id="PTHR31672">
    <property type="entry name" value="BNACNNG10540D PROTEIN"/>
    <property type="match status" value="1"/>
</dbReference>
<dbReference type="InterPro" id="IPR050796">
    <property type="entry name" value="SCF_F-box_component"/>
</dbReference>
<accession>A0A103XV28</accession>
<dbReference type="EMBL" id="LEKV01003832">
    <property type="protein sequence ID" value="KVH97429.1"/>
    <property type="molecule type" value="Genomic_DNA"/>
</dbReference>
<dbReference type="Gene3D" id="1.20.1280.50">
    <property type="match status" value="1"/>
</dbReference>
<gene>
    <name evidence="2" type="ORF">Ccrd_000452</name>
</gene>
<dbReference type="Proteomes" id="UP000243975">
    <property type="component" value="Unassembled WGS sequence"/>
</dbReference>
<protein>
    <submittedName>
        <fullName evidence="2">F-box associated interaction domain-containing protein</fullName>
    </submittedName>
</protein>
<sequence length="414" mass="47855">MAEKASKAMSLLKLAEERASLKKELDDRRRKQQLDSVPYLPKDCVSNILIRLPLESLQRSRFVCKPWYNIIHDPQFVLDNLHRADTVLIFLSPVNGVFRSRFDPQDSVFRENPNSFSVESKIFELKSMNLLHRPQIHPSFKYAMKYIVFADGKSTILEFNATCLGKIRASCDGLIVIDNKLKNGELAIMNPVTRKLSLLPLGTIYPPHDESFGMARCHDNGGYKLVHLFRDELHFIGCEVLQIGEKSWQVIDGPSFELLKWFGFEPVSAMGALHWVPEINHSEHIVSMTVDDLKFHKIMLPKSSRSNDRILEVSGHLCFVAHEEMNEISVWILESLSGESWKKIYTIATGCIRDLIPLYFSRFKWEIYFMDKDGSVFVFDFNIKICGKSQSRREVSRFPKHRTWFMSIASFRGE</sequence>
<dbReference type="NCBIfam" id="TIGR01640">
    <property type="entry name" value="F_box_assoc_1"/>
    <property type="match status" value="1"/>
</dbReference>
<dbReference type="InterPro" id="IPR013187">
    <property type="entry name" value="F-box-assoc_dom_typ3"/>
</dbReference>
<dbReference type="InterPro" id="IPR036047">
    <property type="entry name" value="F-box-like_dom_sf"/>
</dbReference>
<dbReference type="SUPFAM" id="SSF81383">
    <property type="entry name" value="F-box domain"/>
    <property type="match status" value="1"/>
</dbReference>
<feature type="domain" description="F-box" evidence="1">
    <location>
        <begin position="34"/>
        <end position="81"/>
    </location>
</feature>
<dbReference type="OMA" id="IDAHLHR"/>
<keyword evidence="3" id="KW-1185">Reference proteome</keyword>
<evidence type="ECO:0000259" key="1">
    <source>
        <dbReference type="PROSITE" id="PS50181"/>
    </source>
</evidence>
<dbReference type="Gramene" id="KVH97429">
    <property type="protein sequence ID" value="KVH97429"/>
    <property type="gene ID" value="Ccrd_000452"/>
</dbReference>
<comment type="caution">
    <text evidence="2">The sequence shown here is derived from an EMBL/GenBank/DDBJ whole genome shotgun (WGS) entry which is preliminary data.</text>
</comment>
<dbReference type="PANTHER" id="PTHR31672:SF11">
    <property type="entry name" value="F-BOX PROTEIN CPR1-LIKE ISOFORM X2"/>
    <property type="match status" value="1"/>
</dbReference>
<dbReference type="STRING" id="59895.A0A103XV28"/>
<dbReference type="Pfam" id="PF00646">
    <property type="entry name" value="F-box"/>
    <property type="match status" value="1"/>
</dbReference>
<dbReference type="PROSITE" id="PS50181">
    <property type="entry name" value="FBOX"/>
    <property type="match status" value="1"/>
</dbReference>
<dbReference type="SMART" id="SM00256">
    <property type="entry name" value="FBOX"/>
    <property type="match status" value="1"/>
</dbReference>
<dbReference type="AlphaFoldDB" id="A0A103XV28"/>
<dbReference type="InterPro" id="IPR001810">
    <property type="entry name" value="F-box_dom"/>
</dbReference>
<evidence type="ECO:0000313" key="2">
    <source>
        <dbReference type="EMBL" id="KVH97429.1"/>
    </source>
</evidence>
<proteinExistence type="predicted"/>
<dbReference type="Pfam" id="PF08268">
    <property type="entry name" value="FBA_3"/>
    <property type="match status" value="1"/>
</dbReference>
<evidence type="ECO:0000313" key="3">
    <source>
        <dbReference type="Proteomes" id="UP000243975"/>
    </source>
</evidence>
<organism evidence="2 3">
    <name type="scientific">Cynara cardunculus var. scolymus</name>
    <name type="common">Globe artichoke</name>
    <name type="synonym">Cynara scolymus</name>
    <dbReference type="NCBI Taxonomy" id="59895"/>
    <lineage>
        <taxon>Eukaryota</taxon>
        <taxon>Viridiplantae</taxon>
        <taxon>Streptophyta</taxon>
        <taxon>Embryophyta</taxon>
        <taxon>Tracheophyta</taxon>
        <taxon>Spermatophyta</taxon>
        <taxon>Magnoliopsida</taxon>
        <taxon>eudicotyledons</taxon>
        <taxon>Gunneridae</taxon>
        <taxon>Pentapetalae</taxon>
        <taxon>asterids</taxon>
        <taxon>campanulids</taxon>
        <taxon>Asterales</taxon>
        <taxon>Asteraceae</taxon>
        <taxon>Carduoideae</taxon>
        <taxon>Cardueae</taxon>
        <taxon>Carduinae</taxon>
        <taxon>Cynara</taxon>
    </lineage>
</organism>
<name>A0A103XV28_CYNCS</name>